<accession>A0ABR4PWF7</accession>
<keyword evidence="3 6" id="KW-0689">Ribosomal protein</keyword>
<evidence type="ECO:0000313" key="9">
    <source>
        <dbReference type="Proteomes" id="UP001629113"/>
    </source>
</evidence>
<evidence type="ECO:0000256" key="4">
    <source>
        <dbReference type="ARBA" id="ARBA00023128"/>
    </source>
</evidence>
<protein>
    <recommendedName>
        <fullName evidence="6">37S ribosomal protein S25, mitochondrial</fullName>
    </recommendedName>
</protein>
<sequence length="243" mass="28097">MGLSRLAPSRVYQHAALLNKTRPTTFSPPPWFETIGAIPPSEILTRTQPIQHRDTNLNSKVRKPSKMFKPQFIVYEEDRIRQTFYRDHPWELARPRIVLEEDGKDGQKCDWSKIQQDGKRLSGESVVQRQLWLLQNAQGITNAQAYDIARKEFYALRHEEEVERRVTKEEALSTGAYFGKSVLEIGMQLEDKIYEQWKDWATTEVETIERQKASAYTGIGTQNEDVAVESTTDAEPEEEEAQP</sequence>
<feature type="compositionally biased region" description="Polar residues" evidence="7">
    <location>
        <begin position="219"/>
        <end position="231"/>
    </location>
</feature>
<dbReference type="GO" id="GO:0005840">
    <property type="term" value="C:ribosome"/>
    <property type="evidence" value="ECO:0007669"/>
    <property type="project" value="UniProtKB-KW"/>
</dbReference>
<evidence type="ECO:0000256" key="5">
    <source>
        <dbReference type="ARBA" id="ARBA00023274"/>
    </source>
</evidence>
<evidence type="ECO:0000256" key="1">
    <source>
        <dbReference type="ARBA" id="ARBA00004173"/>
    </source>
</evidence>
<dbReference type="PANTHER" id="PTHR37799:SF1">
    <property type="entry name" value="SMALL RIBOSOMAL SUBUNIT PROTEIN MS23"/>
    <property type="match status" value="1"/>
</dbReference>
<gene>
    <name evidence="8" type="ORF">PVAG01_01201</name>
</gene>
<keyword evidence="5 6" id="KW-0687">Ribonucleoprotein</keyword>
<evidence type="ECO:0000313" key="8">
    <source>
        <dbReference type="EMBL" id="KAL3427692.1"/>
    </source>
</evidence>
<dbReference type="CDD" id="cd23701">
    <property type="entry name" value="At1g26750"/>
    <property type="match status" value="1"/>
</dbReference>
<dbReference type="InterPro" id="IPR016939">
    <property type="entry name" value="Ribosomal_mS23_fun"/>
</dbReference>
<organism evidence="8 9">
    <name type="scientific">Phlyctema vagabunda</name>
    <dbReference type="NCBI Taxonomy" id="108571"/>
    <lineage>
        <taxon>Eukaryota</taxon>
        <taxon>Fungi</taxon>
        <taxon>Dikarya</taxon>
        <taxon>Ascomycota</taxon>
        <taxon>Pezizomycotina</taxon>
        <taxon>Leotiomycetes</taxon>
        <taxon>Helotiales</taxon>
        <taxon>Dermateaceae</taxon>
        <taxon>Phlyctema</taxon>
    </lineage>
</organism>
<reference evidence="8 9" key="1">
    <citation type="submission" date="2024-06" db="EMBL/GenBank/DDBJ databases">
        <title>Complete genome of Phlyctema vagabunda strain 19-DSS-EL-015.</title>
        <authorList>
            <person name="Fiorenzani C."/>
        </authorList>
    </citation>
    <scope>NUCLEOTIDE SEQUENCE [LARGE SCALE GENOMIC DNA]</scope>
    <source>
        <strain evidence="8 9">19-DSS-EL-015</strain>
    </source>
</reference>
<name>A0ABR4PWF7_9HELO</name>
<dbReference type="Pfam" id="PF13741">
    <property type="entry name" value="MRP-S25"/>
    <property type="match status" value="1"/>
</dbReference>
<evidence type="ECO:0000256" key="3">
    <source>
        <dbReference type="ARBA" id="ARBA00022980"/>
    </source>
</evidence>
<comment type="caution">
    <text evidence="8">The sequence shown here is derived from an EMBL/GenBank/DDBJ whole genome shotgun (WGS) entry which is preliminary data.</text>
</comment>
<proteinExistence type="inferred from homology"/>
<dbReference type="InterPro" id="IPR059242">
    <property type="entry name" value="mS23_dom"/>
</dbReference>
<dbReference type="EMBL" id="JBFCZG010000001">
    <property type="protein sequence ID" value="KAL3427692.1"/>
    <property type="molecule type" value="Genomic_DNA"/>
</dbReference>
<evidence type="ECO:0000256" key="7">
    <source>
        <dbReference type="SAM" id="MobiDB-lite"/>
    </source>
</evidence>
<comment type="similarity">
    <text evidence="2">Belongs to the mitochondrion-specific ribosomal protein mS23 family.</text>
</comment>
<dbReference type="Proteomes" id="UP001629113">
    <property type="component" value="Unassembled WGS sequence"/>
</dbReference>
<dbReference type="PIRSF" id="PIRSF029764">
    <property type="entry name" value="RSM25"/>
    <property type="match status" value="1"/>
</dbReference>
<comment type="subcellular location">
    <subcellularLocation>
        <location evidence="1 6">Mitochondrion</location>
    </subcellularLocation>
</comment>
<evidence type="ECO:0000256" key="2">
    <source>
        <dbReference type="ARBA" id="ARBA00009864"/>
    </source>
</evidence>
<keyword evidence="4 6" id="KW-0496">Mitochondrion</keyword>
<dbReference type="PANTHER" id="PTHR37799">
    <property type="entry name" value="37S RIBOSOMAL PROTEIN S25, MITOCHONDRIAL"/>
    <property type="match status" value="1"/>
</dbReference>
<comment type="subunit">
    <text evidence="6">Component of the mitochondrial small ribosomal subunit.</text>
</comment>
<feature type="compositionally biased region" description="Acidic residues" evidence="7">
    <location>
        <begin position="232"/>
        <end position="243"/>
    </location>
</feature>
<evidence type="ECO:0000256" key="6">
    <source>
        <dbReference type="PIRNR" id="PIRNR029764"/>
    </source>
</evidence>
<keyword evidence="9" id="KW-1185">Reference proteome</keyword>
<feature type="region of interest" description="Disordered" evidence="7">
    <location>
        <begin position="216"/>
        <end position="243"/>
    </location>
</feature>